<dbReference type="RefSeq" id="WP_073585049.1">
    <property type="nucleotide sequence ID" value="NZ_AP024897.1"/>
</dbReference>
<evidence type="ECO:0000313" key="2">
    <source>
        <dbReference type="Proteomes" id="UP000184600"/>
    </source>
</evidence>
<evidence type="ECO:0008006" key="3">
    <source>
        <dbReference type="Google" id="ProtNLM"/>
    </source>
</evidence>
<name>A0A1M7YYS9_9VIBR</name>
<protein>
    <recommendedName>
        <fullName evidence="3">YD repeat-containing protein</fullName>
    </recommendedName>
</protein>
<keyword evidence="2" id="KW-1185">Reference proteome</keyword>
<sequence>MQDTRTIHQNYPVPVADNFLQDDVGRLAQAFTAVDADVHLLRQHQATADSRILTLQQDVAHPTAVDIRYTDGRVSGMTETFADGQRTTQYQYDTETNQLTQVDVVFRGSRETTTLNYDNDTLTGLTTKTESVSDR</sequence>
<dbReference type="STRING" id="1117707.VQ7734_03550"/>
<dbReference type="EMBL" id="FRFG01000048">
    <property type="protein sequence ID" value="SHO57780.1"/>
    <property type="molecule type" value="Genomic_DNA"/>
</dbReference>
<reference evidence="2" key="1">
    <citation type="submission" date="2016-12" db="EMBL/GenBank/DDBJ databases">
        <authorList>
            <person name="Rodrigo-Torres L."/>
            <person name="Arahal R.D."/>
            <person name="Lucena T."/>
        </authorList>
    </citation>
    <scope>NUCLEOTIDE SEQUENCE [LARGE SCALE GENOMIC DNA]</scope>
</reference>
<gene>
    <name evidence="1" type="ORF">VQ7734_03550</name>
</gene>
<dbReference type="AlphaFoldDB" id="A0A1M7YYS9"/>
<proteinExistence type="predicted"/>
<organism evidence="1 2">
    <name type="scientific">Vibrio quintilis</name>
    <dbReference type="NCBI Taxonomy" id="1117707"/>
    <lineage>
        <taxon>Bacteria</taxon>
        <taxon>Pseudomonadati</taxon>
        <taxon>Pseudomonadota</taxon>
        <taxon>Gammaproteobacteria</taxon>
        <taxon>Vibrionales</taxon>
        <taxon>Vibrionaceae</taxon>
        <taxon>Vibrio</taxon>
    </lineage>
</organism>
<evidence type="ECO:0000313" key="1">
    <source>
        <dbReference type="EMBL" id="SHO57780.1"/>
    </source>
</evidence>
<accession>A0A1M7YYS9</accession>
<dbReference type="OrthoDB" id="6305909at2"/>
<dbReference type="Proteomes" id="UP000184600">
    <property type="component" value="Unassembled WGS sequence"/>
</dbReference>